<dbReference type="GO" id="GO:0050793">
    <property type="term" value="P:regulation of developmental process"/>
    <property type="evidence" value="ECO:0007669"/>
    <property type="project" value="UniProtKB-ARBA"/>
</dbReference>
<evidence type="ECO:0000259" key="13">
    <source>
        <dbReference type="PROSITE" id="PS50011"/>
    </source>
</evidence>
<keyword evidence="9" id="KW-0325">Glycoprotein</keyword>
<evidence type="ECO:0000256" key="12">
    <source>
        <dbReference type="SAM" id="Phobius"/>
    </source>
</evidence>
<dbReference type="Gene3D" id="3.30.200.20">
    <property type="entry name" value="Phosphorylase Kinase, domain 1"/>
    <property type="match status" value="1"/>
</dbReference>
<evidence type="ECO:0000256" key="6">
    <source>
        <dbReference type="ARBA" id="ARBA00022840"/>
    </source>
</evidence>
<evidence type="ECO:0000256" key="10">
    <source>
        <dbReference type="PROSITE-ProRule" id="PRU10141"/>
    </source>
</evidence>
<dbReference type="PANTHER" id="PTHR24416">
    <property type="entry name" value="TYROSINE-PROTEIN KINASE RECEPTOR"/>
    <property type="match status" value="1"/>
</dbReference>
<dbReference type="GO" id="GO:0012505">
    <property type="term" value="C:endomembrane system"/>
    <property type="evidence" value="ECO:0007669"/>
    <property type="project" value="UniProtKB-SubCell"/>
</dbReference>
<dbReference type="PROSITE" id="PS00107">
    <property type="entry name" value="PROTEIN_KINASE_ATP"/>
    <property type="match status" value="1"/>
</dbReference>
<keyword evidence="3" id="KW-0808">Transferase</keyword>
<dbReference type="GO" id="GO:0005524">
    <property type="term" value="F:ATP binding"/>
    <property type="evidence" value="ECO:0007669"/>
    <property type="project" value="UniProtKB-UniRule"/>
</dbReference>
<dbReference type="Gene3D" id="2.60.40.10">
    <property type="entry name" value="Immunoglobulins"/>
    <property type="match status" value="2"/>
</dbReference>
<feature type="transmembrane region" description="Helical" evidence="12">
    <location>
        <begin position="619"/>
        <end position="644"/>
    </location>
</feature>
<dbReference type="Proteomes" id="UP000694845">
    <property type="component" value="Unplaced"/>
</dbReference>
<dbReference type="SMART" id="SM00060">
    <property type="entry name" value="FN3"/>
    <property type="match status" value="2"/>
</dbReference>
<proteinExistence type="predicted"/>
<keyword evidence="8" id="KW-0829">Tyrosine-protein kinase</keyword>
<sequence>MLGILPRLTVDFRVHGGLAMADWALFFLAILLGHCSVSVVGTCPTGMYGQDCLSHCHCANNAACVRDSGYCSGSNGACADGYHSDMNANNCQTGIVELQMLTMPNLNQNGTFSCAATSGDVLQANLLVLAAGDPSTSFTRTDSVTEGKVLNNTFSASGLNDDQYVYCYLLHNGSLWTYVRVSLFVQPYLSQPPAVLAGLASVTVTWHPWGSYTTDSGDGPVVKYVVYFKRASVEWTVGGEVQVIGNTQPANSFVVQPLVTSTQYQFSVSAVRDGRGGEGPRSPASDWIYPLATLPSTTKGPVTESSTAVPSPSMTGGPVPTSTEQAPCPVGSYGLYCLNDCHCANNSACVRDSGYCSGSNGICHLGFTSDINMNNCQTGIIEFKMLKMPNQGQDVNFSCAATSGDVLLARSLFLYVASSRLAVLQSATSTEGSVLNNTFSVPGLSDGLLIGCYLTHNSRSVSVMLSVSFFVQPHLGQPPSVNAGPASVSVSWQAWGSHISDSGDGPIIKYVVYYNHANASVEWTVGGEVQVRDQSQVAYSLVVQPLVTGTQYQFSVSAVRDGRGGEGSTSPASAWIYPLATLPSTTENPTVMESWTTMFTQSMATLRASTSPEPGVQNLVVIVVCGVFACVILLIVATTVVCLCNNRRRTSKPGRTQAGGQELTAYERRISRKDDVCPSSGSALVPGAGSSTSYADIGLPYWAEDWNIPWGNIVFGQKALGGGYFSDVLDGAVKREGVFTKAAIKKLAGDASTNDTEIFMIELRALSQTGRHPNVVGILGACQHKDSLYVAVDYTPKGDLRSYLRKARSLWKDQPLLSEKLIQFALGVARGMQHLAATGVIHSDLSARNIRLANNAVPKVSDRGLSREEDINSYVTKARVPIRWLSLESLMEKSFTSKSNVWSFGIVLWEIATLGATPYADIRSENLLSRLENGYRMPKLSNCADELHNLMLKCWHMDPRNRPSFLELSSVLAVVKDKRVAVNYIRPLPTSEQQKYLIRPELDVN</sequence>
<evidence type="ECO:0000259" key="14">
    <source>
        <dbReference type="PROSITE" id="PS50853"/>
    </source>
</evidence>
<dbReference type="InterPro" id="IPR013783">
    <property type="entry name" value="Ig-like_fold"/>
</dbReference>
<dbReference type="GO" id="GO:0030182">
    <property type="term" value="P:neuron differentiation"/>
    <property type="evidence" value="ECO:0007669"/>
    <property type="project" value="UniProtKB-ARBA"/>
</dbReference>
<gene>
    <name evidence="16" type="primary">LOC110989380</name>
</gene>
<dbReference type="RefSeq" id="XP_022109416.1">
    <property type="nucleotide sequence ID" value="XM_022253724.1"/>
</dbReference>
<dbReference type="Gene3D" id="1.10.510.10">
    <property type="entry name" value="Transferase(Phosphotransferase) domain 1"/>
    <property type="match status" value="1"/>
</dbReference>
<feature type="domain" description="Protein kinase" evidence="13">
    <location>
        <begin position="714"/>
        <end position="975"/>
    </location>
</feature>
<dbReference type="OrthoDB" id="3248549at2759"/>
<keyword evidence="7 12" id="KW-0472">Membrane</keyword>
<dbReference type="InterPro" id="IPR050122">
    <property type="entry name" value="RTK"/>
</dbReference>
<evidence type="ECO:0000256" key="11">
    <source>
        <dbReference type="SAM" id="MobiDB-lite"/>
    </source>
</evidence>
<evidence type="ECO:0000256" key="3">
    <source>
        <dbReference type="ARBA" id="ARBA00022679"/>
    </source>
</evidence>
<evidence type="ECO:0000256" key="9">
    <source>
        <dbReference type="ARBA" id="ARBA00023180"/>
    </source>
</evidence>
<evidence type="ECO:0000256" key="1">
    <source>
        <dbReference type="ARBA" id="ARBA00004167"/>
    </source>
</evidence>
<dbReference type="PANTHER" id="PTHR24416:SF622">
    <property type="entry name" value="PROTEIN KINASE DOMAIN-CONTAINING PROTEIN"/>
    <property type="match status" value="1"/>
</dbReference>
<dbReference type="PROSITE" id="PS50011">
    <property type="entry name" value="PROTEIN_KINASE_DOM"/>
    <property type="match status" value="1"/>
</dbReference>
<keyword evidence="5" id="KW-0418">Kinase</keyword>
<dbReference type="SUPFAM" id="SSF56112">
    <property type="entry name" value="Protein kinase-like (PK-like)"/>
    <property type="match status" value="1"/>
</dbReference>
<evidence type="ECO:0000256" key="2">
    <source>
        <dbReference type="ARBA" id="ARBA00004308"/>
    </source>
</evidence>
<comment type="subcellular location">
    <subcellularLocation>
        <location evidence="2">Endomembrane system</location>
    </subcellularLocation>
    <subcellularLocation>
        <location evidence="1">Membrane</location>
        <topology evidence="1">Single-pass membrane protein</topology>
    </subcellularLocation>
</comment>
<keyword evidence="6 10" id="KW-0067">ATP-binding</keyword>
<feature type="domain" description="Fibronectin type-III" evidence="14">
    <location>
        <begin position="186"/>
        <end position="296"/>
    </location>
</feature>
<dbReference type="PROSITE" id="PS50853">
    <property type="entry name" value="FN3"/>
    <property type="match status" value="2"/>
</dbReference>
<evidence type="ECO:0000256" key="7">
    <source>
        <dbReference type="ARBA" id="ARBA00023136"/>
    </source>
</evidence>
<dbReference type="SUPFAM" id="SSF49265">
    <property type="entry name" value="Fibronectin type III"/>
    <property type="match status" value="1"/>
</dbReference>
<evidence type="ECO:0000256" key="8">
    <source>
        <dbReference type="ARBA" id="ARBA00023137"/>
    </source>
</evidence>
<evidence type="ECO:0000313" key="15">
    <source>
        <dbReference type="Proteomes" id="UP000694845"/>
    </source>
</evidence>
<dbReference type="GeneID" id="110989380"/>
<accession>A0A8B8A0Q2</accession>
<evidence type="ECO:0000256" key="5">
    <source>
        <dbReference type="ARBA" id="ARBA00022777"/>
    </source>
</evidence>
<feature type="domain" description="Fibronectin type-III" evidence="14">
    <location>
        <begin position="472"/>
        <end position="584"/>
    </location>
</feature>
<evidence type="ECO:0000313" key="16">
    <source>
        <dbReference type="RefSeq" id="XP_022109416.1"/>
    </source>
</evidence>
<dbReference type="AlphaFoldDB" id="A0A8B8A0Q2"/>
<feature type="region of interest" description="Disordered" evidence="11">
    <location>
        <begin position="295"/>
        <end position="323"/>
    </location>
</feature>
<dbReference type="PRINTS" id="PR00109">
    <property type="entry name" value="TYRKINASE"/>
</dbReference>
<keyword evidence="12" id="KW-1133">Transmembrane helix</keyword>
<dbReference type="InterPro" id="IPR036116">
    <property type="entry name" value="FN3_sf"/>
</dbReference>
<dbReference type="GO" id="GO:0048468">
    <property type="term" value="P:cell development"/>
    <property type="evidence" value="ECO:0007669"/>
    <property type="project" value="UniProtKB-ARBA"/>
</dbReference>
<keyword evidence="4 10" id="KW-0547">Nucleotide-binding</keyword>
<organism evidence="15 16">
    <name type="scientific">Acanthaster planci</name>
    <name type="common">Crown-of-thorns starfish</name>
    <dbReference type="NCBI Taxonomy" id="133434"/>
    <lineage>
        <taxon>Eukaryota</taxon>
        <taxon>Metazoa</taxon>
        <taxon>Echinodermata</taxon>
        <taxon>Eleutherozoa</taxon>
        <taxon>Asterozoa</taxon>
        <taxon>Asteroidea</taxon>
        <taxon>Valvatacea</taxon>
        <taxon>Valvatida</taxon>
        <taxon>Acanthasteridae</taxon>
        <taxon>Acanthaster</taxon>
    </lineage>
</organism>
<dbReference type="CDD" id="cd00192">
    <property type="entry name" value="PTKc"/>
    <property type="match status" value="1"/>
</dbReference>
<dbReference type="GO" id="GO:0004714">
    <property type="term" value="F:transmembrane receptor protein tyrosine kinase activity"/>
    <property type="evidence" value="ECO:0007669"/>
    <property type="project" value="TreeGrafter"/>
</dbReference>
<dbReference type="GO" id="GO:0043235">
    <property type="term" value="C:receptor complex"/>
    <property type="evidence" value="ECO:0007669"/>
    <property type="project" value="TreeGrafter"/>
</dbReference>
<keyword evidence="15" id="KW-1185">Reference proteome</keyword>
<dbReference type="Pfam" id="PF00041">
    <property type="entry name" value="fn3"/>
    <property type="match status" value="2"/>
</dbReference>
<evidence type="ECO:0000256" key="4">
    <source>
        <dbReference type="ARBA" id="ARBA00022741"/>
    </source>
</evidence>
<keyword evidence="12" id="KW-0812">Transmembrane</keyword>
<dbReference type="CDD" id="cd00063">
    <property type="entry name" value="FN3"/>
    <property type="match status" value="2"/>
</dbReference>
<feature type="binding site" evidence="10">
    <location>
        <position position="746"/>
    </location>
    <ligand>
        <name>ATP</name>
        <dbReference type="ChEBI" id="CHEBI:30616"/>
    </ligand>
</feature>
<dbReference type="GO" id="GO:0005886">
    <property type="term" value="C:plasma membrane"/>
    <property type="evidence" value="ECO:0007669"/>
    <property type="project" value="TreeGrafter"/>
</dbReference>
<dbReference type="Pfam" id="PF07714">
    <property type="entry name" value="PK_Tyr_Ser-Thr"/>
    <property type="match status" value="1"/>
</dbReference>
<dbReference type="InterPro" id="IPR000719">
    <property type="entry name" value="Prot_kinase_dom"/>
</dbReference>
<name>A0A8B8A0Q2_ACAPL</name>
<dbReference type="InterPro" id="IPR017441">
    <property type="entry name" value="Protein_kinase_ATP_BS"/>
</dbReference>
<dbReference type="FunFam" id="1.10.510.10:FF:001512">
    <property type="entry name" value="Receptor tyrosine-protein kinase erbB-2"/>
    <property type="match status" value="1"/>
</dbReference>
<dbReference type="KEGG" id="aplc:110989380"/>
<dbReference type="InterPro" id="IPR001245">
    <property type="entry name" value="Ser-Thr/Tyr_kinase_cat_dom"/>
</dbReference>
<dbReference type="InterPro" id="IPR003961">
    <property type="entry name" value="FN3_dom"/>
</dbReference>
<dbReference type="InterPro" id="IPR011009">
    <property type="entry name" value="Kinase-like_dom_sf"/>
</dbReference>
<reference evidence="16" key="1">
    <citation type="submission" date="2025-08" db="UniProtKB">
        <authorList>
            <consortium name="RefSeq"/>
        </authorList>
    </citation>
    <scope>IDENTIFICATION</scope>
</reference>
<protein>
    <submittedName>
        <fullName evidence="16">Tyrosine-protein kinase receptor Tie-1-like isoform X1</fullName>
    </submittedName>
</protein>
<dbReference type="GO" id="GO:0007169">
    <property type="term" value="P:cell surface receptor protein tyrosine kinase signaling pathway"/>
    <property type="evidence" value="ECO:0007669"/>
    <property type="project" value="TreeGrafter"/>
</dbReference>